<dbReference type="RefSeq" id="WP_123047487.1">
    <property type="nucleotide sequence ID" value="NZ_PTJO01000003.1"/>
</dbReference>
<keyword evidence="2" id="KW-0238">DNA-binding</keyword>
<feature type="region of interest" description="Disordered" evidence="1">
    <location>
        <begin position="140"/>
        <end position="159"/>
    </location>
</feature>
<dbReference type="OrthoDB" id="9790372at2"/>
<reference evidence="2 3" key="1">
    <citation type="submission" date="2018-02" db="EMBL/GenBank/DDBJ databases">
        <title>Corynebacterium alimpuense sp. nov., a marine obligate actinomycete isolated from sediments of Valparaiso bay, Chile.</title>
        <authorList>
            <person name="Claverias F."/>
            <person name="Gonzales-Siles L."/>
            <person name="Salva-Serra F."/>
            <person name="Inganaes E."/>
            <person name="Molin K."/>
            <person name="Cumsille A."/>
            <person name="Undabarrena A."/>
            <person name="Couve E."/>
            <person name="Moore E.R.B."/>
            <person name="Gomila M."/>
            <person name="Camara B."/>
        </authorList>
    </citation>
    <scope>NUCLEOTIDE SEQUENCE [LARGE SCALE GENOMIC DNA]</scope>
    <source>
        <strain evidence="2 3">CCUG 69366</strain>
    </source>
</reference>
<organism evidence="2 3">
    <name type="scientific">Corynebacterium alimapuense</name>
    <dbReference type="NCBI Taxonomy" id="1576874"/>
    <lineage>
        <taxon>Bacteria</taxon>
        <taxon>Bacillati</taxon>
        <taxon>Actinomycetota</taxon>
        <taxon>Actinomycetes</taxon>
        <taxon>Mycobacteriales</taxon>
        <taxon>Corynebacteriaceae</taxon>
        <taxon>Corynebacterium</taxon>
    </lineage>
</organism>
<sequence length="172" mass="18234">MTSPFLFHTARLADFDQRTQTGPSPTRIGPEMIGIPEGGEVTVEATLTSLGGGVLINADVHAVLSGECVRCLRSLHPTADLHVSQVFSFSADFITGEAADDAEEIAEEVPLIVNEELDLLQTVINEAGLSLPFNPTCGNGCDDGDTPAPDGVSGEDEGKLLDPRWADLEKFL</sequence>
<dbReference type="Pfam" id="PF02620">
    <property type="entry name" value="YceD"/>
    <property type="match status" value="1"/>
</dbReference>
<proteinExistence type="predicted"/>
<keyword evidence="3" id="KW-1185">Reference proteome</keyword>
<comment type="caution">
    <text evidence="2">The sequence shown here is derived from an EMBL/GenBank/DDBJ whole genome shotgun (WGS) entry which is preliminary data.</text>
</comment>
<protein>
    <submittedName>
        <fullName evidence="2">DNA-binding protein</fullName>
    </submittedName>
</protein>
<dbReference type="GO" id="GO:0003677">
    <property type="term" value="F:DNA binding"/>
    <property type="evidence" value="ECO:0007669"/>
    <property type="project" value="UniProtKB-KW"/>
</dbReference>
<evidence type="ECO:0000313" key="2">
    <source>
        <dbReference type="EMBL" id="RNE49441.1"/>
    </source>
</evidence>
<evidence type="ECO:0000256" key="1">
    <source>
        <dbReference type="SAM" id="MobiDB-lite"/>
    </source>
</evidence>
<accession>A0A3M8K891</accession>
<dbReference type="Proteomes" id="UP000266975">
    <property type="component" value="Unassembled WGS sequence"/>
</dbReference>
<name>A0A3M8K891_9CORY</name>
<gene>
    <name evidence="2" type="ORF">C5L39_03500</name>
</gene>
<dbReference type="AlphaFoldDB" id="A0A3M8K891"/>
<dbReference type="EMBL" id="PTJO01000003">
    <property type="protein sequence ID" value="RNE49441.1"/>
    <property type="molecule type" value="Genomic_DNA"/>
</dbReference>
<evidence type="ECO:0000313" key="3">
    <source>
        <dbReference type="Proteomes" id="UP000266975"/>
    </source>
</evidence>
<dbReference type="InterPro" id="IPR003772">
    <property type="entry name" value="YceD"/>
</dbReference>